<keyword evidence="3" id="KW-1185">Reference proteome</keyword>
<dbReference type="SUPFAM" id="SSF55909">
    <property type="entry name" value="Pentein"/>
    <property type="match status" value="1"/>
</dbReference>
<gene>
    <name evidence="2" type="ORF">LNAT_P1653</name>
</gene>
<dbReference type="OrthoDB" id="9808013at2"/>
<comment type="caution">
    <text evidence="2">The sequence shown here is derived from an EMBL/GenBank/DDBJ whole genome shotgun (WGS) entry which is preliminary data.</text>
</comment>
<name>A0A292YEX1_9BACT</name>
<sequence length="323" mass="38006">MNCLVPEWEKQEFVQLVFPHKNTDWECCLKEAVETFTETAYAIAGYQKVLICYEDENTIKHLKHKNFIFKKVKNNDTWTRDFGAISVKIDGEVKLLDFKFNGWGLKFPSNYDNLISRKIFKLHKSYNFVLEGGSIDTNGEILLTTTQCLLEENRNYPMSKEEIEKFLKSELFVKEIIWLNHGFLEGDDTDSHIDTLARFVNKDTIVYCKCEDKNDIHYEELKKMEKELKKTKFNLIPLPLPSPKIYEGERLPATYANFLIINNAVLLPVYEDKKDKYVYDLFCEIFPEREIIPINANVLIRQHGSIHCISKEYFNEPEQIITK</sequence>
<dbReference type="RefSeq" id="WP_096260182.1">
    <property type="nucleotide sequence ID" value="NZ_BDME01000007.1"/>
</dbReference>
<evidence type="ECO:0000313" key="2">
    <source>
        <dbReference type="EMBL" id="GAX88357.1"/>
    </source>
</evidence>
<dbReference type="PANTHER" id="PTHR31377">
    <property type="entry name" value="AGMATINE DEIMINASE-RELATED"/>
    <property type="match status" value="1"/>
</dbReference>
<dbReference type="Pfam" id="PF04371">
    <property type="entry name" value="PAD_porph"/>
    <property type="match status" value="1"/>
</dbReference>
<dbReference type="GO" id="GO:0047632">
    <property type="term" value="F:agmatine deiminase activity"/>
    <property type="evidence" value="ECO:0007669"/>
    <property type="project" value="TreeGrafter"/>
</dbReference>
<dbReference type="PANTHER" id="PTHR31377:SF0">
    <property type="entry name" value="AGMATINE DEIMINASE-RELATED"/>
    <property type="match status" value="1"/>
</dbReference>
<proteinExistence type="predicted"/>
<evidence type="ECO:0000256" key="1">
    <source>
        <dbReference type="ARBA" id="ARBA00022801"/>
    </source>
</evidence>
<dbReference type="InterPro" id="IPR007466">
    <property type="entry name" value="Peptidyl-Arg-deiminase_porph"/>
</dbReference>
<protein>
    <recommendedName>
        <fullName evidence="4">Agmatine deiminase</fullName>
    </recommendedName>
</protein>
<dbReference type="Proteomes" id="UP000217944">
    <property type="component" value="Unassembled WGS sequence"/>
</dbReference>
<dbReference type="GO" id="GO:0004668">
    <property type="term" value="F:protein-arginine deiminase activity"/>
    <property type="evidence" value="ECO:0007669"/>
    <property type="project" value="InterPro"/>
</dbReference>
<dbReference type="Gene3D" id="3.75.10.10">
    <property type="entry name" value="L-arginine/glycine Amidinotransferase, Chain A"/>
    <property type="match status" value="1"/>
</dbReference>
<evidence type="ECO:0008006" key="4">
    <source>
        <dbReference type="Google" id="ProtNLM"/>
    </source>
</evidence>
<dbReference type="EMBL" id="BDME01000007">
    <property type="protein sequence ID" value="GAX88357.1"/>
    <property type="molecule type" value="Genomic_DNA"/>
</dbReference>
<keyword evidence="1 2" id="KW-0378">Hydrolase</keyword>
<dbReference type="AlphaFoldDB" id="A0A292YEX1"/>
<organism evidence="2 3">
    <name type="scientific">Lebetimonas natsushimae</name>
    <dbReference type="NCBI Taxonomy" id="1936991"/>
    <lineage>
        <taxon>Bacteria</taxon>
        <taxon>Pseudomonadati</taxon>
        <taxon>Campylobacterota</taxon>
        <taxon>Epsilonproteobacteria</taxon>
        <taxon>Nautiliales</taxon>
        <taxon>Nautiliaceae</taxon>
        <taxon>Lebetimonas</taxon>
    </lineage>
</organism>
<dbReference type="GO" id="GO:0009446">
    <property type="term" value="P:putrescine biosynthetic process"/>
    <property type="evidence" value="ECO:0007669"/>
    <property type="project" value="InterPro"/>
</dbReference>
<reference evidence="2 3" key="1">
    <citation type="journal article" date="2017" name="Syst. Appl. Microbiol.">
        <title>Lebetimonas natsushimae sp. nov., a novel strictly anaerobic, moderately thermophilic chemoautotroph isolated from a deep-sea hydrothermal vent polychaete nest in the Mid-Okinawa Trough.</title>
        <authorList>
            <person name="Nagata R."/>
            <person name="Takaki Y."/>
            <person name="Tame A."/>
            <person name="Nunoura T."/>
            <person name="Muto H."/>
            <person name="Mino S."/>
            <person name="Sawayama S."/>
            <person name="Takai K."/>
            <person name="Nakagawa S."/>
        </authorList>
    </citation>
    <scope>NUCLEOTIDE SEQUENCE [LARGE SCALE GENOMIC DNA]</scope>
    <source>
        <strain evidence="2 3">HS1857</strain>
    </source>
</reference>
<evidence type="ECO:0000313" key="3">
    <source>
        <dbReference type="Proteomes" id="UP000217944"/>
    </source>
</evidence>
<accession>A0A292YEX1</accession>